<organism evidence="1 2">
    <name type="scientific">Novipirellula artificiosorum</name>
    <dbReference type="NCBI Taxonomy" id="2528016"/>
    <lineage>
        <taxon>Bacteria</taxon>
        <taxon>Pseudomonadati</taxon>
        <taxon>Planctomycetota</taxon>
        <taxon>Planctomycetia</taxon>
        <taxon>Pirellulales</taxon>
        <taxon>Pirellulaceae</taxon>
        <taxon>Novipirellula</taxon>
    </lineage>
</organism>
<name>A0A5C6DBS3_9BACT</name>
<dbReference type="GO" id="GO:0016798">
    <property type="term" value="F:hydrolase activity, acting on glycosyl bonds"/>
    <property type="evidence" value="ECO:0007669"/>
    <property type="project" value="UniProtKB-KW"/>
</dbReference>
<dbReference type="SUPFAM" id="SSF53474">
    <property type="entry name" value="alpha/beta-Hydrolases"/>
    <property type="match status" value="1"/>
</dbReference>
<gene>
    <name evidence="1" type="ORF">Poly41_44090</name>
</gene>
<dbReference type="InterPro" id="IPR029058">
    <property type="entry name" value="AB_hydrolase_fold"/>
</dbReference>
<reference evidence="1 2" key="1">
    <citation type="submission" date="2019-02" db="EMBL/GenBank/DDBJ databases">
        <title>Deep-cultivation of Planctomycetes and their phenomic and genomic characterization uncovers novel biology.</title>
        <authorList>
            <person name="Wiegand S."/>
            <person name="Jogler M."/>
            <person name="Boedeker C."/>
            <person name="Pinto D."/>
            <person name="Vollmers J."/>
            <person name="Rivas-Marin E."/>
            <person name="Kohn T."/>
            <person name="Peeters S.H."/>
            <person name="Heuer A."/>
            <person name="Rast P."/>
            <person name="Oberbeckmann S."/>
            <person name="Bunk B."/>
            <person name="Jeske O."/>
            <person name="Meyerdierks A."/>
            <person name="Storesund J.E."/>
            <person name="Kallscheuer N."/>
            <person name="Luecker S."/>
            <person name="Lage O.M."/>
            <person name="Pohl T."/>
            <person name="Merkel B.J."/>
            <person name="Hornburger P."/>
            <person name="Mueller R.-W."/>
            <person name="Bruemmer F."/>
            <person name="Labrenz M."/>
            <person name="Spormann A.M."/>
            <person name="Op Den Camp H."/>
            <person name="Overmann J."/>
            <person name="Amann R."/>
            <person name="Jetten M.S.M."/>
            <person name="Mascher T."/>
            <person name="Medema M.H."/>
            <person name="Devos D.P."/>
            <person name="Kaster A.-K."/>
            <person name="Ovreas L."/>
            <person name="Rohde M."/>
            <person name="Galperin M.Y."/>
            <person name="Jogler C."/>
        </authorList>
    </citation>
    <scope>NUCLEOTIDE SEQUENCE [LARGE SCALE GENOMIC DNA]</scope>
    <source>
        <strain evidence="1 2">Poly41</strain>
    </source>
</reference>
<keyword evidence="2" id="KW-1185">Reference proteome</keyword>
<proteinExistence type="predicted"/>
<dbReference type="GO" id="GO:0016747">
    <property type="term" value="F:acyltransferase activity, transferring groups other than amino-acyl groups"/>
    <property type="evidence" value="ECO:0007669"/>
    <property type="project" value="TreeGrafter"/>
</dbReference>
<dbReference type="AlphaFoldDB" id="A0A5C6DBS3"/>
<dbReference type="PANTHER" id="PTHR48098">
    <property type="entry name" value="ENTEROCHELIN ESTERASE-RELATED"/>
    <property type="match status" value="1"/>
</dbReference>
<keyword evidence="1" id="KW-0119">Carbohydrate metabolism</keyword>
<comment type="caution">
    <text evidence="1">The sequence shown here is derived from an EMBL/GenBank/DDBJ whole genome shotgun (WGS) entry which is preliminary data.</text>
</comment>
<dbReference type="Proteomes" id="UP000319143">
    <property type="component" value="Unassembled WGS sequence"/>
</dbReference>
<dbReference type="InterPro" id="IPR050583">
    <property type="entry name" value="Mycobacterial_A85_antigen"/>
</dbReference>
<sequence>MRTFVLILATLLLTNNAPAQREREVRWVNPNGGMSGYRGDVEKMIVDELIPLIDWSYPTKANASGRVVAGFSMGGAGSVSLALRHPDLFCTAGSWGGALSCRAFDCQA</sequence>
<dbReference type="RefSeq" id="WP_146528668.1">
    <property type="nucleotide sequence ID" value="NZ_SJPV01000008.1"/>
</dbReference>
<accession>A0A5C6DBS3</accession>
<dbReference type="EMBL" id="SJPV01000008">
    <property type="protein sequence ID" value="TWU34262.1"/>
    <property type="molecule type" value="Genomic_DNA"/>
</dbReference>
<keyword evidence="1" id="KW-0624">Polysaccharide degradation</keyword>
<dbReference type="Pfam" id="PF00756">
    <property type="entry name" value="Esterase"/>
    <property type="match status" value="1"/>
</dbReference>
<dbReference type="Gene3D" id="3.40.50.1820">
    <property type="entry name" value="alpha/beta hydrolase"/>
    <property type="match status" value="1"/>
</dbReference>
<evidence type="ECO:0000313" key="2">
    <source>
        <dbReference type="Proteomes" id="UP000319143"/>
    </source>
</evidence>
<protein>
    <submittedName>
        <fullName evidence="1">Endo-1,4-beta-xylanase/feruloyl esterase</fullName>
    </submittedName>
</protein>
<keyword evidence="1" id="KW-0326">Glycosidase</keyword>
<keyword evidence="1" id="KW-0858">Xylan degradation</keyword>
<dbReference type="GO" id="GO:0045493">
    <property type="term" value="P:xylan catabolic process"/>
    <property type="evidence" value="ECO:0007669"/>
    <property type="project" value="UniProtKB-KW"/>
</dbReference>
<keyword evidence="1" id="KW-0378">Hydrolase</keyword>
<dbReference type="PANTHER" id="PTHR48098:SF1">
    <property type="entry name" value="DIACYLGLYCEROL ACYLTRANSFERASE_MYCOLYLTRANSFERASE AG85A"/>
    <property type="match status" value="1"/>
</dbReference>
<dbReference type="OrthoDB" id="265974at2"/>
<dbReference type="InterPro" id="IPR000801">
    <property type="entry name" value="Esterase-like"/>
</dbReference>
<evidence type="ECO:0000313" key="1">
    <source>
        <dbReference type="EMBL" id="TWU34262.1"/>
    </source>
</evidence>